<gene>
    <name evidence="2" type="ORF">CCMP2556_LOCUS54190</name>
    <name evidence="3" type="ORF">CCMP2556_LOCUS54295</name>
</gene>
<dbReference type="Proteomes" id="UP001642484">
    <property type="component" value="Unassembled WGS sequence"/>
</dbReference>
<name>A0ABP0SWN4_9DINO</name>
<comment type="caution">
    <text evidence="3">The sequence shown here is derived from an EMBL/GenBank/DDBJ whole genome shotgun (WGS) entry which is preliminary data.</text>
</comment>
<evidence type="ECO:0000256" key="1">
    <source>
        <dbReference type="SAM" id="MobiDB-lite"/>
    </source>
</evidence>
<dbReference type="EMBL" id="CAXAMN010028473">
    <property type="protein sequence ID" value="CAK9116679.1"/>
    <property type="molecule type" value="Genomic_DNA"/>
</dbReference>
<protein>
    <submittedName>
        <fullName evidence="3">Uncharacterized protein</fullName>
    </submittedName>
</protein>
<dbReference type="EMBL" id="CAXAMN010028517">
    <property type="protein sequence ID" value="CAK9116818.1"/>
    <property type="molecule type" value="Genomic_DNA"/>
</dbReference>
<evidence type="ECO:0000313" key="4">
    <source>
        <dbReference type="Proteomes" id="UP001642484"/>
    </source>
</evidence>
<evidence type="ECO:0000313" key="3">
    <source>
        <dbReference type="EMBL" id="CAK9116818.1"/>
    </source>
</evidence>
<sequence length="143" mass="15695">MMMVQVVPVFVQVVPGAPMEPAEVAPAMEDVEQPFSGSPPGEGEGEESSSSETANGLVGTVWEGIWAIKTLLLGEEELLHSNWGVEDRKAMVIALRDWAMTSVWAIWNSAVQDRLQGSKNRQSQRLPRLLEKCAQLLRPARLG</sequence>
<reference evidence="3 4" key="1">
    <citation type="submission" date="2024-02" db="EMBL/GenBank/DDBJ databases">
        <authorList>
            <person name="Chen Y."/>
            <person name="Shah S."/>
            <person name="Dougan E. K."/>
            <person name="Thang M."/>
            <person name="Chan C."/>
        </authorList>
    </citation>
    <scope>NUCLEOTIDE SEQUENCE [LARGE SCALE GENOMIC DNA]</scope>
</reference>
<organism evidence="3 4">
    <name type="scientific">Durusdinium trenchii</name>
    <dbReference type="NCBI Taxonomy" id="1381693"/>
    <lineage>
        <taxon>Eukaryota</taxon>
        <taxon>Sar</taxon>
        <taxon>Alveolata</taxon>
        <taxon>Dinophyceae</taxon>
        <taxon>Suessiales</taxon>
        <taxon>Symbiodiniaceae</taxon>
        <taxon>Durusdinium</taxon>
    </lineage>
</organism>
<proteinExistence type="predicted"/>
<evidence type="ECO:0000313" key="2">
    <source>
        <dbReference type="EMBL" id="CAK9116679.1"/>
    </source>
</evidence>
<accession>A0ABP0SWN4</accession>
<feature type="region of interest" description="Disordered" evidence="1">
    <location>
        <begin position="31"/>
        <end position="54"/>
    </location>
</feature>
<keyword evidence="4" id="KW-1185">Reference proteome</keyword>